<sequence>MNNSLRFIEQETIDLMKITLRHNRDERTLLLSAWMIWCAEEDGNIDAAKFTFI</sequence>
<dbReference type="AlphaFoldDB" id="A0A4U8Z7G5"/>
<evidence type="ECO:0000313" key="1">
    <source>
        <dbReference type="EMBL" id="VFU17503.1"/>
    </source>
</evidence>
<geneLocation type="plasmid" evidence="1 2">
    <name>3</name>
</geneLocation>
<reference evidence="1 2" key="1">
    <citation type="submission" date="2019-03" db="EMBL/GenBank/DDBJ databases">
        <authorList>
            <person name="Kox A.R. M."/>
        </authorList>
    </citation>
    <scope>NUCLEOTIDE SEQUENCE [LARGE SCALE GENOMIC DNA]</scope>
    <source>
        <strain evidence="1">MTUNDRAET4 annotated genome</strain>
        <plasmid evidence="2">3</plasmid>
    </source>
</reference>
<dbReference type="Proteomes" id="UP000294360">
    <property type="component" value="Plasmid 3"/>
</dbReference>
<accession>A0A4U8Z7G5</accession>
<keyword evidence="1" id="KW-0614">Plasmid</keyword>
<proteinExistence type="predicted"/>
<name>A0A4U8Z7G5_METTU</name>
<dbReference type="RefSeq" id="WP_166796080.1">
    <property type="nucleotide sequence ID" value="NZ_CP139087.1"/>
</dbReference>
<gene>
    <name evidence="1" type="ORF">MTUNDRAET4_0064</name>
</gene>
<evidence type="ECO:0000313" key="2">
    <source>
        <dbReference type="Proteomes" id="UP000294360"/>
    </source>
</evidence>
<dbReference type="KEGG" id="mtun:MTUNDRAET4_0064.2"/>
<organism evidence="1 2">
    <name type="scientific">Methylocella tundrae</name>
    <dbReference type="NCBI Taxonomy" id="227605"/>
    <lineage>
        <taxon>Bacteria</taxon>
        <taxon>Pseudomonadati</taxon>
        <taxon>Pseudomonadota</taxon>
        <taxon>Alphaproteobacteria</taxon>
        <taxon>Hyphomicrobiales</taxon>
        <taxon>Beijerinckiaceae</taxon>
        <taxon>Methylocella</taxon>
    </lineage>
</organism>
<protein>
    <submittedName>
        <fullName evidence="1">Uncharacterized protein</fullName>
    </submittedName>
</protein>
<dbReference type="EMBL" id="LR536452">
    <property type="protein sequence ID" value="VFU17503.1"/>
    <property type="molecule type" value="Genomic_DNA"/>
</dbReference>